<organism evidence="1">
    <name type="scientific">Arion vulgaris</name>
    <dbReference type="NCBI Taxonomy" id="1028688"/>
    <lineage>
        <taxon>Eukaryota</taxon>
        <taxon>Metazoa</taxon>
        <taxon>Spiralia</taxon>
        <taxon>Lophotrochozoa</taxon>
        <taxon>Mollusca</taxon>
        <taxon>Gastropoda</taxon>
        <taxon>Heterobranchia</taxon>
        <taxon>Euthyneura</taxon>
        <taxon>Panpulmonata</taxon>
        <taxon>Eupulmonata</taxon>
        <taxon>Stylommatophora</taxon>
        <taxon>Helicina</taxon>
        <taxon>Arionoidea</taxon>
        <taxon>Arionidae</taxon>
        <taxon>Arion</taxon>
    </lineage>
</organism>
<accession>A0A0B7BY48</accession>
<dbReference type="EMBL" id="HACG01050986">
    <property type="protein sequence ID" value="CEK97857.1"/>
    <property type="molecule type" value="Transcribed_RNA"/>
</dbReference>
<protein>
    <submittedName>
        <fullName evidence="1">Uncharacterized protein</fullName>
    </submittedName>
</protein>
<sequence>MPGKLSDLLIFIPSVQIRENVTMDWTQPDEMYTRWKTTMELNSESMNNT</sequence>
<dbReference type="AlphaFoldDB" id="A0A0B7BY48"/>
<proteinExistence type="predicted"/>
<name>A0A0B7BY48_9EUPU</name>
<gene>
    <name evidence="1" type="primary">ORF217107</name>
</gene>
<reference evidence="1" key="1">
    <citation type="submission" date="2014-12" db="EMBL/GenBank/DDBJ databases">
        <title>Insight into the proteome of Arion vulgaris.</title>
        <authorList>
            <person name="Aradska J."/>
            <person name="Bulat T."/>
            <person name="Smidak R."/>
            <person name="Sarate P."/>
            <person name="Gangsoo J."/>
            <person name="Sialana F."/>
            <person name="Bilban M."/>
            <person name="Lubec G."/>
        </authorList>
    </citation>
    <scope>NUCLEOTIDE SEQUENCE</scope>
    <source>
        <tissue evidence="1">Skin</tissue>
    </source>
</reference>
<evidence type="ECO:0000313" key="1">
    <source>
        <dbReference type="EMBL" id="CEK97857.1"/>
    </source>
</evidence>